<accession>A0A917JDD7</accession>
<proteinExistence type="predicted"/>
<evidence type="ECO:0000313" key="1">
    <source>
        <dbReference type="EMBL" id="GGI52395.1"/>
    </source>
</evidence>
<organism evidence="1 2">
    <name type="scientific">Mucilaginibacter galii</name>
    <dbReference type="NCBI Taxonomy" id="2005073"/>
    <lineage>
        <taxon>Bacteria</taxon>
        <taxon>Pseudomonadati</taxon>
        <taxon>Bacteroidota</taxon>
        <taxon>Sphingobacteriia</taxon>
        <taxon>Sphingobacteriales</taxon>
        <taxon>Sphingobacteriaceae</taxon>
        <taxon>Mucilaginibacter</taxon>
    </lineage>
</organism>
<gene>
    <name evidence="1" type="ORF">GCM10011425_36070</name>
</gene>
<dbReference type="RefSeq" id="WP_188418506.1">
    <property type="nucleotide sequence ID" value="NZ_BMDO01000012.1"/>
</dbReference>
<dbReference type="AlphaFoldDB" id="A0A917JDD7"/>
<comment type="caution">
    <text evidence="1">The sequence shown here is derived from an EMBL/GenBank/DDBJ whole genome shotgun (WGS) entry which is preliminary data.</text>
</comment>
<dbReference type="Proteomes" id="UP000662074">
    <property type="component" value="Unassembled WGS sequence"/>
</dbReference>
<reference evidence="1" key="2">
    <citation type="submission" date="2020-09" db="EMBL/GenBank/DDBJ databases">
        <authorList>
            <person name="Sun Q."/>
            <person name="Sedlacek I."/>
        </authorList>
    </citation>
    <scope>NUCLEOTIDE SEQUENCE</scope>
    <source>
        <strain evidence="1">CCM 8711</strain>
    </source>
</reference>
<name>A0A917JDD7_9SPHI</name>
<keyword evidence="2" id="KW-1185">Reference proteome</keyword>
<sequence length="209" mass="23552">MVNLLITYDDNDSTLANYFEANHTYVSGFVSELPDIVLHSMRGLDLSQDSVTVKINEFEQKPFLFAGYSHGNCDQLLTDNGVFVCADNSASFKDAIVYTTACGAAENLGGTLINEGCVSFIGYHDYSLAPTNEDFNDLFIECENFALKRFITEDITYGDAFDSMLQKFDDEMVNMYQANEIITAMELLHNRERIDIQGDEYKKFSSLHV</sequence>
<dbReference type="EMBL" id="BMDO01000012">
    <property type="protein sequence ID" value="GGI52395.1"/>
    <property type="molecule type" value="Genomic_DNA"/>
</dbReference>
<evidence type="ECO:0000313" key="2">
    <source>
        <dbReference type="Proteomes" id="UP000662074"/>
    </source>
</evidence>
<protein>
    <submittedName>
        <fullName evidence="1">Uncharacterized protein</fullName>
    </submittedName>
</protein>
<reference evidence="1" key="1">
    <citation type="journal article" date="2014" name="Int. J. Syst. Evol. Microbiol.">
        <title>Complete genome sequence of Corynebacterium casei LMG S-19264T (=DSM 44701T), isolated from a smear-ripened cheese.</title>
        <authorList>
            <consortium name="US DOE Joint Genome Institute (JGI-PGF)"/>
            <person name="Walter F."/>
            <person name="Albersmeier A."/>
            <person name="Kalinowski J."/>
            <person name="Ruckert C."/>
        </authorList>
    </citation>
    <scope>NUCLEOTIDE SEQUENCE</scope>
    <source>
        <strain evidence="1">CCM 8711</strain>
    </source>
</reference>